<organism evidence="2 3">
    <name type="scientific">Kribbella italica</name>
    <dbReference type="NCBI Taxonomy" id="1540520"/>
    <lineage>
        <taxon>Bacteria</taxon>
        <taxon>Bacillati</taxon>
        <taxon>Actinomycetota</taxon>
        <taxon>Actinomycetes</taxon>
        <taxon>Propionibacteriales</taxon>
        <taxon>Kribbellaceae</taxon>
        <taxon>Kribbella</taxon>
    </lineage>
</organism>
<dbReference type="Pfam" id="PF00106">
    <property type="entry name" value="adh_short"/>
    <property type="match status" value="1"/>
</dbReference>
<reference evidence="2 3" key="1">
    <citation type="submission" date="2020-08" db="EMBL/GenBank/DDBJ databases">
        <title>Sequencing the genomes of 1000 actinobacteria strains.</title>
        <authorList>
            <person name="Klenk H.-P."/>
        </authorList>
    </citation>
    <scope>NUCLEOTIDE SEQUENCE [LARGE SCALE GENOMIC DNA]</scope>
    <source>
        <strain evidence="2 3">DSM 28967</strain>
    </source>
</reference>
<evidence type="ECO:0000313" key="2">
    <source>
        <dbReference type="EMBL" id="MBB5841643.1"/>
    </source>
</evidence>
<dbReference type="InterPro" id="IPR002347">
    <property type="entry name" value="SDR_fam"/>
</dbReference>
<evidence type="ECO:0000313" key="3">
    <source>
        <dbReference type="Proteomes" id="UP000549971"/>
    </source>
</evidence>
<name>A0A7W9JGF9_9ACTN</name>
<dbReference type="InterPro" id="IPR036291">
    <property type="entry name" value="NAD(P)-bd_dom_sf"/>
</dbReference>
<dbReference type="SUPFAM" id="SSF51735">
    <property type="entry name" value="NAD(P)-binding Rossmann-fold domains"/>
    <property type="match status" value="1"/>
</dbReference>
<dbReference type="PANTHER" id="PTHR43943:SF2">
    <property type="entry name" value="DEHYDROGENASE_REDUCTASE 4"/>
    <property type="match status" value="1"/>
</dbReference>
<dbReference type="EMBL" id="JACHMY010000001">
    <property type="protein sequence ID" value="MBB5841643.1"/>
    <property type="molecule type" value="Genomic_DNA"/>
</dbReference>
<accession>A0A7W9JGF9</accession>
<dbReference type="Proteomes" id="UP000549971">
    <property type="component" value="Unassembled WGS sequence"/>
</dbReference>
<protein>
    <submittedName>
        <fullName evidence="2">NAD(P)-dependent dehydrogenase (Short-subunit alcohol dehydrogenase family)</fullName>
    </submittedName>
</protein>
<comment type="similarity">
    <text evidence="1">Belongs to the short-chain dehydrogenases/reductases (SDR) family.</text>
</comment>
<evidence type="ECO:0000256" key="1">
    <source>
        <dbReference type="ARBA" id="ARBA00006484"/>
    </source>
</evidence>
<dbReference type="Gene3D" id="3.40.50.720">
    <property type="entry name" value="NAD(P)-binding Rossmann-like Domain"/>
    <property type="match status" value="1"/>
</dbReference>
<comment type="caution">
    <text evidence="2">The sequence shown here is derived from an EMBL/GenBank/DDBJ whole genome shotgun (WGS) entry which is preliminary data.</text>
</comment>
<dbReference type="PANTHER" id="PTHR43943">
    <property type="entry name" value="DEHYDROGENASE/REDUCTASE (SDR FAMILY) MEMBER 4"/>
    <property type="match status" value="1"/>
</dbReference>
<gene>
    <name evidence="2" type="ORF">HDA39_008377</name>
</gene>
<sequence>MLVTASTSGIGFAAAQGFLAAGADVVVNGRTETSVQAAIARLDGSGSSLTGFAGDLGTESPAPNW</sequence>
<dbReference type="AlphaFoldDB" id="A0A7W9JGF9"/>
<proteinExistence type="inferred from homology"/>
<keyword evidence="3" id="KW-1185">Reference proteome</keyword>